<protein>
    <recommendedName>
        <fullName evidence="2">Phosphodiester glycosidase domain-containing protein</fullName>
    </recommendedName>
</protein>
<keyword evidence="1" id="KW-0732">Signal</keyword>
<dbReference type="Proteomes" id="UP001155840">
    <property type="component" value="Unassembled WGS sequence"/>
</dbReference>
<dbReference type="RefSeq" id="WP_167130789.1">
    <property type="nucleotide sequence ID" value="NZ_JAANCM010000015.1"/>
</dbReference>
<feature type="domain" description="Phosphodiester glycosidase" evidence="2">
    <location>
        <begin position="77"/>
        <end position="223"/>
    </location>
</feature>
<dbReference type="InterPro" id="IPR018711">
    <property type="entry name" value="NAGPA"/>
</dbReference>
<dbReference type="Pfam" id="PF09992">
    <property type="entry name" value="NAGPA"/>
    <property type="match status" value="1"/>
</dbReference>
<evidence type="ECO:0000256" key="1">
    <source>
        <dbReference type="SAM" id="SignalP"/>
    </source>
</evidence>
<accession>A0AA43ZIF9</accession>
<name>A0AA43ZIF9_9HYPH</name>
<evidence type="ECO:0000313" key="4">
    <source>
        <dbReference type="Proteomes" id="UP001155840"/>
    </source>
</evidence>
<feature type="signal peptide" evidence="1">
    <location>
        <begin position="1"/>
        <end position="21"/>
    </location>
</feature>
<organism evidence="3 4">
    <name type="scientific">Ferranicluibacter rubi</name>
    <dbReference type="NCBI Taxonomy" id="2715133"/>
    <lineage>
        <taxon>Bacteria</taxon>
        <taxon>Pseudomonadati</taxon>
        <taxon>Pseudomonadota</taxon>
        <taxon>Alphaproteobacteria</taxon>
        <taxon>Hyphomicrobiales</taxon>
        <taxon>Rhizobiaceae</taxon>
        <taxon>Ferranicluibacter</taxon>
    </lineage>
</organism>
<proteinExistence type="predicted"/>
<evidence type="ECO:0000313" key="3">
    <source>
        <dbReference type="EMBL" id="NHT78474.1"/>
    </source>
</evidence>
<comment type="caution">
    <text evidence="3">The sequence shown here is derived from an EMBL/GenBank/DDBJ whole genome shotgun (WGS) entry which is preliminary data.</text>
</comment>
<dbReference type="EMBL" id="JAANCM010000015">
    <property type="protein sequence ID" value="NHT78474.1"/>
    <property type="molecule type" value="Genomic_DNA"/>
</dbReference>
<feature type="chain" id="PRO_5041398198" description="Phosphodiester glycosidase domain-containing protein" evidence="1">
    <location>
        <begin position="22"/>
        <end position="258"/>
    </location>
</feature>
<evidence type="ECO:0000259" key="2">
    <source>
        <dbReference type="Pfam" id="PF09992"/>
    </source>
</evidence>
<sequence>MPMFAKLLLALVLMVSLSPDARGACRIVRHLGADYAVCDVDPATASLTIFHADETGRPYGGFTALKTDLLRDQTRLDFAMNGGMYEKDLSPVGLLVIDGVERKPIATGEGWGNFYLLPNGVFALSNGKAIVRETEAYRRSVVATPDVATQSGPMLVIDGALHPAFKPQSDSLQIRNGVGVDEKGLVHFAVALSPVRFHDFATLYRDALGCPNALFLDGHISSLYAPDLGRIDETYPMGPIIAVTTPMWHGAVLPKPAP</sequence>
<gene>
    <name evidence="3" type="ORF">G8E10_22465</name>
</gene>
<keyword evidence="4" id="KW-1185">Reference proteome</keyword>
<reference evidence="3" key="1">
    <citation type="submission" date="2020-03" db="EMBL/GenBank/DDBJ databases">
        <title>Ferranicluibacter endophyticum gen. nov., sp. nov., a new genus isolated from Rubus ulmifolius Schott. stem.</title>
        <authorList>
            <person name="Roca-Couso R."/>
            <person name="Flores-Felix J.D."/>
            <person name="Igual J.M."/>
            <person name="Rivas R."/>
        </authorList>
    </citation>
    <scope>NUCLEOTIDE SEQUENCE</scope>
    <source>
        <strain evidence="3">CRRU44</strain>
    </source>
</reference>
<dbReference type="AlphaFoldDB" id="A0AA43ZIF9"/>